<dbReference type="Proteomes" id="UP000595857">
    <property type="component" value="Chromosome"/>
</dbReference>
<reference evidence="4 5" key="1">
    <citation type="submission" date="2021-01" db="EMBL/GenBank/DDBJ databases">
        <title>Genome seq and assembly of Devosia sp. LEGU1.</title>
        <authorList>
            <person name="Chhetri G."/>
        </authorList>
    </citation>
    <scope>NUCLEOTIDE SEQUENCE [LARGE SCALE GENOMIC DNA]</scope>
    <source>
        <strain evidence="4 5">LEGU1</strain>
    </source>
</reference>
<dbReference type="InterPro" id="IPR001509">
    <property type="entry name" value="Epimerase_deHydtase"/>
</dbReference>
<dbReference type="RefSeq" id="WP_201630764.1">
    <property type="nucleotide sequence ID" value="NZ_CP068046.1"/>
</dbReference>
<feature type="domain" description="NAD-dependent epimerase/dehydratase" evidence="3">
    <location>
        <begin position="5"/>
        <end position="228"/>
    </location>
</feature>
<sequence>MVRLLITGGSGMVAQHVAEAAIGQGHDVCLADVSWPEDRMWVRLADRASFDIRDKTACIDSSRDCAAIVHCAAVVGPVRSKVDPLFTLDVNVTGTANLLEAAFATGARLVNVSTATLYGNRPDLAPLDETDPADPLTVYDGTKLMGETWCAAHRRTYGSDVASFRTGFVYGRGNQIGEYLLPRAMAGEAVHEPAGGGHPCDFTYVVDLAEALLAAALAPTLPNTVYNVTGGVLRRRDELAAAVRALVPGAEITQASGIDPARHLRGAARLDRAHADFGWTPRFTLETGLADWRERVLAHS</sequence>
<comment type="similarity">
    <text evidence="2">Belongs to the NAD(P)-dependent epimerase/dehydratase family.</text>
</comment>
<evidence type="ECO:0000256" key="1">
    <source>
        <dbReference type="ARBA" id="ARBA00005125"/>
    </source>
</evidence>
<dbReference type="InterPro" id="IPR036291">
    <property type="entry name" value="NAD(P)-bd_dom_sf"/>
</dbReference>
<dbReference type="EMBL" id="CP068046">
    <property type="protein sequence ID" value="QQR38424.1"/>
    <property type="molecule type" value="Genomic_DNA"/>
</dbReference>
<proteinExistence type="inferred from homology"/>
<keyword evidence="5" id="KW-1185">Reference proteome</keyword>
<organism evidence="4 5">
    <name type="scientific">Devosia rhizoryzae</name>
    <dbReference type="NCBI Taxonomy" id="2774137"/>
    <lineage>
        <taxon>Bacteria</taxon>
        <taxon>Pseudomonadati</taxon>
        <taxon>Pseudomonadota</taxon>
        <taxon>Alphaproteobacteria</taxon>
        <taxon>Hyphomicrobiales</taxon>
        <taxon>Devosiaceae</taxon>
        <taxon>Devosia</taxon>
    </lineage>
</organism>
<evidence type="ECO:0000313" key="5">
    <source>
        <dbReference type="Proteomes" id="UP000595857"/>
    </source>
</evidence>
<dbReference type="Gene3D" id="3.40.50.720">
    <property type="entry name" value="NAD(P)-binding Rossmann-like Domain"/>
    <property type="match status" value="1"/>
</dbReference>
<gene>
    <name evidence="4" type="ORF">JI748_11610</name>
</gene>
<accession>A0ABX7C5B7</accession>
<dbReference type="Pfam" id="PF01370">
    <property type="entry name" value="Epimerase"/>
    <property type="match status" value="1"/>
</dbReference>
<name>A0ABX7C5B7_9HYPH</name>
<dbReference type="SUPFAM" id="SSF51735">
    <property type="entry name" value="NAD(P)-binding Rossmann-fold domains"/>
    <property type="match status" value="1"/>
</dbReference>
<evidence type="ECO:0000313" key="4">
    <source>
        <dbReference type="EMBL" id="QQR38424.1"/>
    </source>
</evidence>
<evidence type="ECO:0000256" key="2">
    <source>
        <dbReference type="ARBA" id="ARBA00007637"/>
    </source>
</evidence>
<evidence type="ECO:0000259" key="3">
    <source>
        <dbReference type="Pfam" id="PF01370"/>
    </source>
</evidence>
<dbReference type="PANTHER" id="PTHR43000">
    <property type="entry name" value="DTDP-D-GLUCOSE 4,6-DEHYDRATASE-RELATED"/>
    <property type="match status" value="1"/>
</dbReference>
<protein>
    <submittedName>
        <fullName evidence="4">NAD(P)-dependent oxidoreductase</fullName>
    </submittedName>
</protein>
<comment type="pathway">
    <text evidence="1">Bacterial outer membrane biogenesis; LPS O-antigen biosynthesis.</text>
</comment>